<evidence type="ECO:0000256" key="5">
    <source>
        <dbReference type="NCBIfam" id="TIGR00260"/>
    </source>
</evidence>
<proteinExistence type="inferred from homology"/>
<feature type="domain" description="Tryptophan synthase beta chain-like PALP" evidence="7">
    <location>
        <begin position="80"/>
        <end position="383"/>
    </location>
</feature>
<dbReference type="PANTHER" id="PTHR48078">
    <property type="entry name" value="THREONINE DEHYDRATASE, MITOCHONDRIAL-RELATED"/>
    <property type="match status" value="1"/>
</dbReference>
<dbReference type="InterPro" id="IPR050147">
    <property type="entry name" value="Ser/Thr_Dehydratase"/>
</dbReference>
<dbReference type="PANTHER" id="PTHR48078:SF6">
    <property type="entry name" value="L-THREONINE DEHYDRATASE CATABOLIC TDCB"/>
    <property type="match status" value="1"/>
</dbReference>
<dbReference type="InterPro" id="IPR036052">
    <property type="entry name" value="TrpB-like_PALP_sf"/>
</dbReference>
<evidence type="ECO:0000256" key="2">
    <source>
        <dbReference type="ARBA" id="ARBA00005517"/>
    </source>
</evidence>
<evidence type="ECO:0000256" key="3">
    <source>
        <dbReference type="ARBA" id="ARBA00022898"/>
    </source>
</evidence>
<dbReference type="GO" id="GO:0003941">
    <property type="term" value="F:L-serine ammonia-lyase activity"/>
    <property type="evidence" value="ECO:0007669"/>
    <property type="project" value="TreeGrafter"/>
</dbReference>
<organism evidence="8">
    <name type="scientific">Flexilinea flocculi</name>
    <dbReference type="NCBI Taxonomy" id="1678840"/>
    <lineage>
        <taxon>Bacteria</taxon>
        <taxon>Bacillati</taxon>
        <taxon>Chloroflexota</taxon>
        <taxon>Anaerolineae</taxon>
        <taxon>Anaerolineales</taxon>
        <taxon>Anaerolineaceae</taxon>
        <taxon>Flexilinea</taxon>
    </lineage>
</organism>
<dbReference type="SUPFAM" id="SSF53686">
    <property type="entry name" value="Tryptophan synthase beta subunit-like PLP-dependent enzymes"/>
    <property type="match status" value="1"/>
</dbReference>
<dbReference type="GO" id="GO:0009088">
    <property type="term" value="P:threonine biosynthetic process"/>
    <property type="evidence" value="ECO:0007669"/>
    <property type="project" value="UniProtKB-UniRule"/>
</dbReference>
<keyword evidence="9" id="KW-1185">Reference proteome</keyword>
<dbReference type="InterPro" id="IPR004450">
    <property type="entry name" value="Thr_synthase-like"/>
</dbReference>
<evidence type="ECO:0000256" key="1">
    <source>
        <dbReference type="ARBA" id="ARBA00001933"/>
    </source>
</evidence>
<comment type="cofactor">
    <cofactor evidence="1 6">
        <name>pyridoxal 5'-phosphate</name>
        <dbReference type="ChEBI" id="CHEBI:597326"/>
    </cofactor>
</comment>
<dbReference type="STRING" id="1678840.ATC1_12519"/>
<evidence type="ECO:0000313" key="9">
    <source>
        <dbReference type="Proteomes" id="UP000053370"/>
    </source>
</evidence>
<dbReference type="InterPro" id="IPR001926">
    <property type="entry name" value="TrpB-like_PALP"/>
</dbReference>
<reference evidence="8" key="1">
    <citation type="journal article" date="2015" name="Genome Announc.">
        <title>Draft Genome Sequence of Anaerolineae Strain TC1, a Novel Isolate from a Methanogenic Wastewater Treatment System.</title>
        <authorList>
            <person name="Matsuura N."/>
            <person name="Tourlousse D.M."/>
            <person name="Sun L."/>
            <person name="Toyonaga M."/>
            <person name="Kuroda K."/>
            <person name="Ohashi A."/>
            <person name="Cruz R."/>
            <person name="Yamaguchi T."/>
            <person name="Sekiguchi Y."/>
        </authorList>
    </citation>
    <scope>NUCLEOTIDE SEQUENCE [LARGE SCALE GENOMIC DNA]</scope>
    <source>
        <strain evidence="8">TC1</strain>
    </source>
</reference>
<dbReference type="EC" id="4.2.3.1" evidence="5"/>
<dbReference type="EMBL" id="DF968180">
    <property type="protein sequence ID" value="GAP39980.1"/>
    <property type="molecule type" value="Genomic_DNA"/>
</dbReference>
<dbReference type="OrthoDB" id="9778118at2"/>
<protein>
    <recommendedName>
        <fullName evidence="5">Threonine synthase</fullName>
        <ecNumber evidence="5">4.2.3.1</ecNumber>
    </recommendedName>
</protein>
<dbReference type="Pfam" id="PF00291">
    <property type="entry name" value="PALP"/>
    <property type="match status" value="1"/>
</dbReference>
<dbReference type="GO" id="GO:0009097">
    <property type="term" value="P:isoleucine biosynthetic process"/>
    <property type="evidence" value="ECO:0007669"/>
    <property type="project" value="TreeGrafter"/>
</dbReference>
<dbReference type="GO" id="GO:0004794">
    <property type="term" value="F:threonine deaminase activity"/>
    <property type="evidence" value="ECO:0007669"/>
    <property type="project" value="TreeGrafter"/>
</dbReference>
<dbReference type="AlphaFoldDB" id="A0A0K8PCV8"/>
<sequence length="425" mass="45697">MNNFLGYQCSLCGKTFDASYQGYVCDADAGNLDVILDYQRIRASVQPEDLFASREPSLWRYLPLLPVNDPGYQQTALHTAGWTPVYHAPSIAQQIGIRNLWIKDEGRNPTASFKDRASAILIARAKEIKAPIIATASTGNAGAALAGMAAAAGWQAIIFAPKSAPPAKIAQLLIFGAKVILVDGNYDQAFDLSVDASIKYGWYCRNTGYNAFTAEGKKTAAFEIWEQVFPKRVLPDRPFNLFVSVGDGNIISGIHKGFKDLLRLGWIEQMPRIFGVQSEKSAAVYRAWSNGTEKIQPVSASTFADSISVDLPRDGVRAVRAAFETKGAYIAVPDESIYAGISALGKLGIFAEPAGATAYIGMLQAAEQGLIGTQDEVLVVNTGSGLKDIRSAMEAAGEALVIEPNLKALEESAIFQNLKSMGACL</sequence>
<gene>
    <name evidence="8" type="ORF">ATC1_12519</name>
</gene>
<evidence type="ECO:0000259" key="7">
    <source>
        <dbReference type="Pfam" id="PF00291"/>
    </source>
</evidence>
<dbReference type="GO" id="GO:0004795">
    <property type="term" value="F:threonine synthase activity"/>
    <property type="evidence" value="ECO:0007669"/>
    <property type="project" value="UniProtKB-UniRule"/>
</dbReference>
<dbReference type="Proteomes" id="UP000053370">
    <property type="component" value="Unassembled WGS sequence"/>
</dbReference>
<accession>A0A0K8PCV8</accession>
<evidence type="ECO:0000256" key="6">
    <source>
        <dbReference type="PIRSR" id="PIRSR604450-51"/>
    </source>
</evidence>
<keyword evidence="3 6" id="KW-0663">Pyridoxal phosphate</keyword>
<dbReference type="Gene3D" id="3.40.50.1100">
    <property type="match status" value="2"/>
</dbReference>
<comment type="similarity">
    <text evidence="2">Belongs to the threonine synthase family.</text>
</comment>
<dbReference type="GO" id="GO:0006567">
    <property type="term" value="P:L-threonine catabolic process"/>
    <property type="evidence" value="ECO:0007669"/>
    <property type="project" value="TreeGrafter"/>
</dbReference>
<evidence type="ECO:0000313" key="8">
    <source>
        <dbReference type="EMBL" id="GAP39980.1"/>
    </source>
</evidence>
<feature type="modified residue" description="N6-(pyridoxal phosphate)lysine" evidence="6">
    <location>
        <position position="114"/>
    </location>
</feature>
<name>A0A0K8PCV8_9CHLR</name>
<dbReference type="RefSeq" id="WP_062278853.1">
    <property type="nucleotide sequence ID" value="NZ_DF968180.1"/>
</dbReference>
<dbReference type="PATRIC" id="fig|1678840.3.peg.1122"/>
<dbReference type="NCBIfam" id="TIGR00260">
    <property type="entry name" value="thrC"/>
    <property type="match status" value="1"/>
</dbReference>
<dbReference type="GO" id="GO:0006565">
    <property type="term" value="P:L-serine catabolic process"/>
    <property type="evidence" value="ECO:0007669"/>
    <property type="project" value="TreeGrafter"/>
</dbReference>
<keyword evidence="4" id="KW-0456">Lyase</keyword>
<evidence type="ECO:0000256" key="4">
    <source>
        <dbReference type="ARBA" id="ARBA00023239"/>
    </source>
</evidence>